<keyword evidence="2" id="KW-1185">Reference proteome</keyword>
<evidence type="ECO:0000313" key="1">
    <source>
        <dbReference type="EMBL" id="MPC79838.1"/>
    </source>
</evidence>
<dbReference type="AlphaFoldDB" id="A0A5B7IG68"/>
<evidence type="ECO:0000313" key="2">
    <source>
        <dbReference type="Proteomes" id="UP000324222"/>
    </source>
</evidence>
<name>A0A5B7IG68_PORTR</name>
<sequence>MVLSTTIGFYFNFFVVFCGYFSNKDFFFYVEPIATVGILERVDVRSAVQRLPISGCYGPPVTYSTTITSSACYLVRHLSTSPSTSLSYEALLLSRSWIHVAPFDSSRSVKQAP</sequence>
<organism evidence="1 2">
    <name type="scientific">Portunus trituberculatus</name>
    <name type="common">Swimming crab</name>
    <name type="synonym">Neptunus trituberculatus</name>
    <dbReference type="NCBI Taxonomy" id="210409"/>
    <lineage>
        <taxon>Eukaryota</taxon>
        <taxon>Metazoa</taxon>
        <taxon>Ecdysozoa</taxon>
        <taxon>Arthropoda</taxon>
        <taxon>Crustacea</taxon>
        <taxon>Multicrustacea</taxon>
        <taxon>Malacostraca</taxon>
        <taxon>Eumalacostraca</taxon>
        <taxon>Eucarida</taxon>
        <taxon>Decapoda</taxon>
        <taxon>Pleocyemata</taxon>
        <taxon>Brachyura</taxon>
        <taxon>Eubrachyura</taxon>
        <taxon>Portunoidea</taxon>
        <taxon>Portunidae</taxon>
        <taxon>Portuninae</taxon>
        <taxon>Portunus</taxon>
    </lineage>
</organism>
<dbReference type="Proteomes" id="UP000324222">
    <property type="component" value="Unassembled WGS sequence"/>
</dbReference>
<reference evidence="1 2" key="1">
    <citation type="submission" date="2019-05" db="EMBL/GenBank/DDBJ databases">
        <title>Another draft genome of Portunus trituberculatus and its Hox gene families provides insights of decapod evolution.</title>
        <authorList>
            <person name="Jeong J.-H."/>
            <person name="Song I."/>
            <person name="Kim S."/>
            <person name="Choi T."/>
            <person name="Kim D."/>
            <person name="Ryu S."/>
            <person name="Kim W."/>
        </authorList>
    </citation>
    <scope>NUCLEOTIDE SEQUENCE [LARGE SCALE GENOMIC DNA]</scope>
    <source>
        <tissue evidence="1">Muscle</tissue>
    </source>
</reference>
<protein>
    <submittedName>
        <fullName evidence="1">Uncharacterized protein</fullName>
    </submittedName>
</protein>
<gene>
    <name evidence="1" type="ORF">E2C01_074388</name>
</gene>
<accession>A0A5B7IG68</accession>
<proteinExistence type="predicted"/>
<dbReference type="EMBL" id="VSRR010052235">
    <property type="protein sequence ID" value="MPC79838.1"/>
    <property type="molecule type" value="Genomic_DNA"/>
</dbReference>
<comment type="caution">
    <text evidence="1">The sequence shown here is derived from an EMBL/GenBank/DDBJ whole genome shotgun (WGS) entry which is preliminary data.</text>
</comment>